<organism evidence="4 5">
    <name type="scientific">Pleuronectes platessa</name>
    <name type="common">European plaice</name>
    <dbReference type="NCBI Taxonomy" id="8262"/>
    <lineage>
        <taxon>Eukaryota</taxon>
        <taxon>Metazoa</taxon>
        <taxon>Chordata</taxon>
        <taxon>Craniata</taxon>
        <taxon>Vertebrata</taxon>
        <taxon>Euteleostomi</taxon>
        <taxon>Actinopterygii</taxon>
        <taxon>Neopterygii</taxon>
        <taxon>Teleostei</taxon>
        <taxon>Neoteleostei</taxon>
        <taxon>Acanthomorphata</taxon>
        <taxon>Carangaria</taxon>
        <taxon>Pleuronectiformes</taxon>
        <taxon>Pleuronectoidei</taxon>
        <taxon>Pleuronectidae</taxon>
        <taxon>Pleuronectes</taxon>
    </lineage>
</organism>
<dbReference type="AlphaFoldDB" id="A0A9N7YHN0"/>
<keyword evidence="1" id="KW-0479">Metal-binding</keyword>
<evidence type="ECO:0000313" key="4">
    <source>
        <dbReference type="EMBL" id="CAB1431820.1"/>
    </source>
</evidence>
<dbReference type="InterPro" id="IPR002073">
    <property type="entry name" value="PDEase_catalytic_dom"/>
</dbReference>
<name>A0A9N7YHN0_PLEPL</name>
<dbReference type="GO" id="GO:0007165">
    <property type="term" value="P:signal transduction"/>
    <property type="evidence" value="ECO:0007669"/>
    <property type="project" value="InterPro"/>
</dbReference>
<sequence>MMTHISGVRKVSHTPASRGAACNRFGERDLNEDVPYSKGHLCDFHADPGGPTIIRRGVPQQPCTPPTWPSPRTSSCHPCTGYCSELALMYNDESAAGDHHLAVASSCCRKTTVDIFQNLTQEQRQTLRRMVIDMVLATGTCPNT</sequence>
<comment type="caution">
    <text evidence="4">The sequence shown here is derived from an EMBL/GenBank/DDBJ whole genome shotgun (WGS) entry which is preliminary data.</text>
</comment>
<dbReference type="PROSITE" id="PS51845">
    <property type="entry name" value="PDEASE_I_2"/>
    <property type="match status" value="1"/>
</dbReference>
<evidence type="ECO:0000256" key="1">
    <source>
        <dbReference type="ARBA" id="ARBA00022723"/>
    </source>
</evidence>
<dbReference type="GO" id="GO:0004114">
    <property type="term" value="F:3',5'-cyclic-nucleotide phosphodiesterase activity"/>
    <property type="evidence" value="ECO:0007669"/>
    <property type="project" value="InterPro"/>
</dbReference>
<keyword evidence="5" id="KW-1185">Reference proteome</keyword>
<dbReference type="InterPro" id="IPR036971">
    <property type="entry name" value="PDEase_catalytic_dom_sf"/>
</dbReference>
<evidence type="ECO:0000259" key="3">
    <source>
        <dbReference type="PROSITE" id="PS51845"/>
    </source>
</evidence>
<gene>
    <name evidence="4" type="ORF">PLEPLA_LOCUS19877</name>
</gene>
<dbReference type="SUPFAM" id="SSF109604">
    <property type="entry name" value="HD-domain/PDEase-like"/>
    <property type="match status" value="1"/>
</dbReference>
<protein>
    <recommendedName>
        <fullName evidence="3">PDEase domain-containing protein</fullName>
    </recommendedName>
</protein>
<dbReference type="GO" id="GO:0046872">
    <property type="term" value="F:metal ion binding"/>
    <property type="evidence" value="ECO:0007669"/>
    <property type="project" value="UniProtKB-KW"/>
</dbReference>
<dbReference type="Gene3D" id="1.10.1300.10">
    <property type="entry name" value="3'5'-cyclic nucleotide phosphodiesterase, catalytic domain"/>
    <property type="match status" value="1"/>
</dbReference>
<evidence type="ECO:0000313" key="5">
    <source>
        <dbReference type="Proteomes" id="UP001153269"/>
    </source>
</evidence>
<accession>A0A9N7YHN0</accession>
<evidence type="ECO:0000256" key="2">
    <source>
        <dbReference type="ARBA" id="ARBA00022801"/>
    </source>
</evidence>
<dbReference type="Proteomes" id="UP001153269">
    <property type="component" value="Unassembled WGS sequence"/>
</dbReference>
<reference evidence="4" key="1">
    <citation type="submission" date="2020-03" db="EMBL/GenBank/DDBJ databases">
        <authorList>
            <person name="Weist P."/>
        </authorList>
    </citation>
    <scope>NUCLEOTIDE SEQUENCE</scope>
</reference>
<feature type="domain" description="PDEase" evidence="3">
    <location>
        <begin position="84"/>
        <end position="144"/>
    </location>
</feature>
<dbReference type="Pfam" id="PF00233">
    <property type="entry name" value="PDEase_I"/>
    <property type="match status" value="1"/>
</dbReference>
<keyword evidence="2" id="KW-0378">Hydrolase</keyword>
<dbReference type="PANTHER" id="PTHR11347">
    <property type="entry name" value="CYCLIC NUCLEOTIDE PHOSPHODIESTERASE"/>
    <property type="match status" value="1"/>
</dbReference>
<proteinExistence type="predicted"/>
<dbReference type="EMBL" id="CADEAL010001376">
    <property type="protein sequence ID" value="CAB1431820.1"/>
    <property type="molecule type" value="Genomic_DNA"/>
</dbReference>